<reference evidence="8 9" key="1">
    <citation type="journal article" date="2013" name="Genome Biol.">
        <title>Genome of Acanthamoeba castellanii highlights extensive lateral gene transfer and early evolution of tyrosine kinase signaling.</title>
        <authorList>
            <person name="Clarke M."/>
            <person name="Lohan A.J."/>
            <person name="Liu B."/>
            <person name="Lagkouvardos I."/>
            <person name="Roy S."/>
            <person name="Zafar N."/>
            <person name="Bertelli C."/>
            <person name="Schilde C."/>
            <person name="Kianianmomeni A."/>
            <person name="Burglin T.R."/>
            <person name="Frech C."/>
            <person name="Turcotte B."/>
            <person name="Kopec K.O."/>
            <person name="Synnott J.M."/>
            <person name="Choo C."/>
            <person name="Paponov I."/>
            <person name="Finkler A."/>
            <person name="Soon Heng Tan C."/>
            <person name="Hutchins A.P."/>
            <person name="Weinmeier T."/>
            <person name="Rattei T."/>
            <person name="Chu J.S."/>
            <person name="Gimenez G."/>
            <person name="Irimia M."/>
            <person name="Rigden D.J."/>
            <person name="Fitzpatrick D.A."/>
            <person name="Lorenzo-Morales J."/>
            <person name="Bateman A."/>
            <person name="Chiu C.H."/>
            <person name="Tang P."/>
            <person name="Hegemann P."/>
            <person name="Fromm H."/>
            <person name="Raoult D."/>
            <person name="Greub G."/>
            <person name="Miranda-Saavedra D."/>
            <person name="Chen N."/>
            <person name="Nash P."/>
            <person name="Ginger M.L."/>
            <person name="Horn M."/>
            <person name="Schaap P."/>
            <person name="Caler L."/>
            <person name="Loftus B."/>
        </authorList>
    </citation>
    <scope>NUCLEOTIDE SEQUENCE [LARGE SCALE GENOMIC DNA]</scope>
    <source>
        <strain evidence="8 9">Neff</strain>
    </source>
</reference>
<feature type="repeat" description="Solcar" evidence="4">
    <location>
        <begin position="216"/>
        <end position="302"/>
    </location>
</feature>
<keyword evidence="3 4" id="KW-0472">Membrane</keyword>
<feature type="transmembrane region" description="Helical" evidence="7">
    <location>
        <begin position="107"/>
        <end position="125"/>
    </location>
</feature>
<dbReference type="Proteomes" id="UP000011083">
    <property type="component" value="Unassembled WGS sequence"/>
</dbReference>
<feature type="compositionally biased region" description="Acidic residues" evidence="6">
    <location>
        <begin position="189"/>
        <end position="207"/>
    </location>
</feature>
<evidence type="ECO:0000256" key="1">
    <source>
        <dbReference type="ARBA" id="ARBA00004141"/>
    </source>
</evidence>
<dbReference type="RefSeq" id="XP_004348599.1">
    <property type="nucleotide sequence ID" value="XM_004348549.1"/>
</dbReference>
<name>L8HCQ1_ACACF</name>
<keyword evidence="7" id="KW-1133">Transmembrane helix</keyword>
<dbReference type="GeneID" id="14923067"/>
<evidence type="ECO:0008006" key="10">
    <source>
        <dbReference type="Google" id="ProtNLM"/>
    </source>
</evidence>
<dbReference type="SUPFAM" id="SSF103506">
    <property type="entry name" value="Mitochondrial carrier"/>
    <property type="match status" value="1"/>
</dbReference>
<evidence type="ECO:0000256" key="7">
    <source>
        <dbReference type="SAM" id="Phobius"/>
    </source>
</evidence>
<keyword evidence="9" id="KW-1185">Reference proteome</keyword>
<proteinExistence type="inferred from homology"/>
<comment type="similarity">
    <text evidence="5">Belongs to the mitochondrial carrier (TC 2.A.29) family.</text>
</comment>
<dbReference type="EMBL" id="KB007890">
    <property type="protein sequence ID" value="ELR22141.1"/>
    <property type="molecule type" value="Genomic_DNA"/>
</dbReference>
<feature type="transmembrane region" description="Helical" evidence="7">
    <location>
        <begin position="215"/>
        <end position="236"/>
    </location>
</feature>
<evidence type="ECO:0000313" key="9">
    <source>
        <dbReference type="Proteomes" id="UP000011083"/>
    </source>
</evidence>
<dbReference type="PROSITE" id="PS50920">
    <property type="entry name" value="SOLCAR"/>
    <property type="match status" value="1"/>
</dbReference>
<evidence type="ECO:0000256" key="5">
    <source>
        <dbReference type="RuleBase" id="RU000488"/>
    </source>
</evidence>
<dbReference type="GO" id="GO:0016020">
    <property type="term" value="C:membrane"/>
    <property type="evidence" value="ECO:0007669"/>
    <property type="project" value="UniProtKB-SubCell"/>
</dbReference>
<keyword evidence="2 4" id="KW-0812">Transmembrane</keyword>
<evidence type="ECO:0000313" key="8">
    <source>
        <dbReference type="EMBL" id="ELR22141.1"/>
    </source>
</evidence>
<dbReference type="KEGG" id="acan:ACA1_159990"/>
<dbReference type="AlphaFoldDB" id="L8HCQ1"/>
<comment type="subcellular location">
    <subcellularLocation>
        <location evidence="1">Membrane</location>
        <topology evidence="1">Multi-pass membrane protein</topology>
    </subcellularLocation>
</comment>
<dbReference type="InterPro" id="IPR023395">
    <property type="entry name" value="MCP_dom_sf"/>
</dbReference>
<dbReference type="OrthoDB" id="10253709at2759"/>
<dbReference type="Gene3D" id="1.50.40.10">
    <property type="entry name" value="Mitochondrial carrier domain"/>
    <property type="match status" value="1"/>
</dbReference>
<evidence type="ECO:0000256" key="3">
    <source>
        <dbReference type="ARBA" id="ARBA00023136"/>
    </source>
</evidence>
<dbReference type="InterPro" id="IPR018108">
    <property type="entry name" value="MCP_transmembrane"/>
</dbReference>
<evidence type="ECO:0000256" key="2">
    <source>
        <dbReference type="ARBA" id="ARBA00022692"/>
    </source>
</evidence>
<feature type="transmembrane region" description="Helical" evidence="7">
    <location>
        <begin position="146"/>
        <end position="166"/>
    </location>
</feature>
<gene>
    <name evidence="8" type="ORF">ACA1_159990</name>
</gene>
<sequence>MCGVMGKIVQDRSALSVLVRGNAHWRGLAAALVDDAVLAAQETKQLWREDGLLMLVKWPVLVVGTMVPFGIFGMATQPLFDQALGVGEEDIAEQTIRFHTSRVLNTTLLMLVVHPYNVLLASYVARNFPSWKVALVDRVVKGKDHFYSSWLASAAVGPVMCGFDFVRAKLLHWHKAALFPDFMPPRAGDDEEDDIDSEEDDSEEELGEPSTARRVAYVASTALALVTTCSLGAVLLTPLETITMRMAAQPHVYGPLGTLGTMAAIYRQEGVWGFLHGLVPSIIFQCSLGLLAVESEANTGHVAL</sequence>
<feature type="region of interest" description="Disordered" evidence="6">
    <location>
        <begin position="184"/>
        <end position="210"/>
    </location>
</feature>
<keyword evidence="5" id="KW-0813">Transport</keyword>
<protein>
    <recommendedName>
        <fullName evidence="10">Carrier superfamily protein</fullName>
    </recommendedName>
</protein>
<accession>L8HCQ1</accession>
<evidence type="ECO:0000256" key="6">
    <source>
        <dbReference type="SAM" id="MobiDB-lite"/>
    </source>
</evidence>
<dbReference type="Pfam" id="PF00153">
    <property type="entry name" value="Mito_carr"/>
    <property type="match status" value="1"/>
</dbReference>
<organism evidence="8 9">
    <name type="scientific">Acanthamoeba castellanii (strain ATCC 30010 / Neff)</name>
    <dbReference type="NCBI Taxonomy" id="1257118"/>
    <lineage>
        <taxon>Eukaryota</taxon>
        <taxon>Amoebozoa</taxon>
        <taxon>Discosea</taxon>
        <taxon>Longamoebia</taxon>
        <taxon>Centramoebida</taxon>
        <taxon>Acanthamoebidae</taxon>
        <taxon>Acanthamoeba</taxon>
    </lineage>
</organism>
<evidence type="ECO:0000256" key="4">
    <source>
        <dbReference type="PROSITE-ProRule" id="PRU00282"/>
    </source>
</evidence>
<dbReference type="VEuPathDB" id="AmoebaDB:ACA1_159990"/>
<feature type="transmembrane region" description="Helical" evidence="7">
    <location>
        <begin position="52"/>
        <end position="75"/>
    </location>
</feature>